<reference evidence="5 7" key="1">
    <citation type="journal article" date="2016" name="Genome Announc.">
        <title>Complete Genome Sequences of Aerococcus christensenii CCUG 28831T, Aerococcus sanguinicola CCUG 43001T, Aerococcus urinae CCUG 36881T, Aerococcus urinaeequi CCUG 28094T, Aerococcus urinaehominis CCUG 42038 BT, and Aerococcus viridans CCUG 4311T.</title>
        <authorList>
            <person name="Carkaci D."/>
            <person name="Dargis R."/>
            <person name="Nielsen X.C."/>
            <person name="Skovgaard O."/>
            <person name="Fuursted K."/>
            <person name="Christensen J.J."/>
        </authorList>
    </citation>
    <scope>NUCLEOTIDE SEQUENCE [LARGE SCALE GENOMIC DNA]</scope>
    <source>
        <strain evidence="5 7">CCUG43001</strain>
    </source>
</reference>
<dbReference type="Proteomes" id="UP000234239">
    <property type="component" value="Unassembled WGS sequence"/>
</dbReference>
<evidence type="ECO:0000313" key="8">
    <source>
        <dbReference type="Proteomes" id="UP000234239"/>
    </source>
</evidence>
<dbReference type="InterPro" id="IPR036388">
    <property type="entry name" value="WH-like_DNA-bd_sf"/>
</dbReference>
<evidence type="ECO:0000259" key="4">
    <source>
        <dbReference type="PROSITE" id="PS50949"/>
    </source>
</evidence>
<dbReference type="GO" id="GO:0003677">
    <property type="term" value="F:DNA binding"/>
    <property type="evidence" value="ECO:0007669"/>
    <property type="project" value="UniProtKB-KW"/>
</dbReference>
<dbReference type="KEGG" id="asan:AWM72_04365"/>
<dbReference type="PANTHER" id="PTHR38445">
    <property type="entry name" value="HTH-TYPE TRANSCRIPTIONAL REPRESSOR YTRA"/>
    <property type="match status" value="1"/>
</dbReference>
<evidence type="ECO:0000256" key="1">
    <source>
        <dbReference type="ARBA" id="ARBA00023015"/>
    </source>
</evidence>
<dbReference type="Gene3D" id="1.10.10.10">
    <property type="entry name" value="Winged helix-like DNA-binding domain superfamily/Winged helix DNA-binding domain"/>
    <property type="match status" value="1"/>
</dbReference>
<reference evidence="6 8" key="3">
    <citation type="submission" date="2017-12" db="EMBL/GenBank/DDBJ databases">
        <title>Phylogenetic diversity of female urinary microbiome.</title>
        <authorList>
            <person name="Thomas-White K."/>
            <person name="Wolfe A.J."/>
        </authorList>
    </citation>
    <scope>NUCLEOTIDE SEQUENCE [LARGE SCALE GENOMIC DNA]</scope>
    <source>
        <strain evidence="6 8">UMB0139</strain>
    </source>
</reference>
<dbReference type="OrthoDB" id="9808770at2"/>
<reference evidence="7" key="2">
    <citation type="submission" date="2016-01" db="EMBL/GenBank/DDBJ databases">
        <title>Six Aerococcus type strain genome sequencing and assembly using PacBio and Illumina Hiseq.</title>
        <authorList>
            <person name="Carkaci D."/>
            <person name="Dargis R."/>
            <person name="Nielsen X.C."/>
            <person name="Skovgaard O."/>
            <person name="Fuursted K."/>
            <person name="Christensen J.J."/>
        </authorList>
    </citation>
    <scope>NUCLEOTIDE SEQUENCE [LARGE SCALE GENOMIC DNA]</scope>
    <source>
        <strain evidence="7">CCUG43001</strain>
    </source>
</reference>
<dbReference type="EMBL" id="PKGY01000002">
    <property type="protein sequence ID" value="PKZ22135.1"/>
    <property type="molecule type" value="Genomic_DNA"/>
</dbReference>
<dbReference type="InterPro" id="IPR000524">
    <property type="entry name" value="Tscrpt_reg_HTH_GntR"/>
</dbReference>
<keyword evidence="1" id="KW-0805">Transcription regulation</keyword>
<evidence type="ECO:0000313" key="6">
    <source>
        <dbReference type="EMBL" id="PKZ22135.1"/>
    </source>
</evidence>
<dbReference type="Pfam" id="PF00392">
    <property type="entry name" value="GntR"/>
    <property type="match status" value="1"/>
</dbReference>
<dbReference type="AlphaFoldDB" id="A0A109RDQ1"/>
<dbReference type="Proteomes" id="UP000069912">
    <property type="component" value="Chromosome"/>
</dbReference>
<organism evidence="5 7">
    <name type="scientific">Aerococcus sanguinicola</name>
    <dbReference type="NCBI Taxonomy" id="119206"/>
    <lineage>
        <taxon>Bacteria</taxon>
        <taxon>Bacillati</taxon>
        <taxon>Bacillota</taxon>
        <taxon>Bacilli</taxon>
        <taxon>Lactobacillales</taxon>
        <taxon>Aerococcaceae</taxon>
        <taxon>Aerococcus</taxon>
    </lineage>
</organism>
<protein>
    <submittedName>
        <fullName evidence="5">GntR family transcriptional regulator</fullName>
    </submittedName>
</protein>
<dbReference type="PROSITE" id="PS50949">
    <property type="entry name" value="HTH_GNTR"/>
    <property type="match status" value="1"/>
</dbReference>
<sequence length="128" mass="14568">MHILLSSSSDQPIYEQIIQEIQGQILKGSLTPGQQLPSLRQLARDLNVSIITTKRAYEELEQAGFVQSIPGKGTFVAHLNVDFLQEQERLKLDHYLQEAVRTARKLDLNAKDLYQLLQSLFEEEESSS</sequence>
<keyword evidence="2" id="KW-0238">DNA-binding</keyword>
<dbReference type="GO" id="GO:0003700">
    <property type="term" value="F:DNA-binding transcription factor activity"/>
    <property type="evidence" value="ECO:0007669"/>
    <property type="project" value="InterPro"/>
</dbReference>
<keyword evidence="3" id="KW-0804">Transcription</keyword>
<keyword evidence="7" id="KW-1185">Reference proteome</keyword>
<evidence type="ECO:0000313" key="5">
    <source>
        <dbReference type="EMBL" id="AMB94044.1"/>
    </source>
</evidence>
<evidence type="ECO:0000256" key="3">
    <source>
        <dbReference type="ARBA" id="ARBA00023163"/>
    </source>
</evidence>
<dbReference type="GeneID" id="92903304"/>
<dbReference type="RefSeq" id="WP_067973786.1">
    <property type="nucleotide sequence ID" value="NZ_CAJHKM010000001.1"/>
</dbReference>
<dbReference type="SMART" id="SM00345">
    <property type="entry name" value="HTH_GNTR"/>
    <property type="match status" value="1"/>
</dbReference>
<accession>A0A109RDQ1</accession>
<evidence type="ECO:0000256" key="2">
    <source>
        <dbReference type="ARBA" id="ARBA00023125"/>
    </source>
</evidence>
<dbReference type="PANTHER" id="PTHR38445:SF7">
    <property type="entry name" value="GNTR-FAMILY TRANSCRIPTIONAL REGULATOR"/>
    <property type="match status" value="1"/>
</dbReference>
<dbReference type="InterPro" id="IPR036390">
    <property type="entry name" value="WH_DNA-bd_sf"/>
</dbReference>
<name>A0A109RDQ1_9LACT</name>
<gene>
    <name evidence="5" type="ORF">AWM72_04365</name>
    <name evidence="6" type="ORF">CYJ28_03180</name>
</gene>
<dbReference type="SUPFAM" id="SSF46785">
    <property type="entry name" value="Winged helix' DNA-binding domain"/>
    <property type="match status" value="1"/>
</dbReference>
<dbReference type="EMBL" id="CP014160">
    <property type="protein sequence ID" value="AMB94044.1"/>
    <property type="molecule type" value="Genomic_DNA"/>
</dbReference>
<dbReference type="CDD" id="cd07377">
    <property type="entry name" value="WHTH_GntR"/>
    <property type="match status" value="1"/>
</dbReference>
<evidence type="ECO:0000313" key="7">
    <source>
        <dbReference type="Proteomes" id="UP000069912"/>
    </source>
</evidence>
<proteinExistence type="predicted"/>
<feature type="domain" description="HTH gntR-type" evidence="4">
    <location>
        <begin position="11"/>
        <end position="79"/>
    </location>
</feature>